<sequence length="124" mass="13741">MQVENGVNCLACRTYHAAGSCPLKQAGVECCNLCGMAHFGHARVCPHIQSETQVRAMLEALRHSNEPEHLVNEAKRYLRGLKGHLVQMKRQKEAKEHAAREAEAASVFQAARAPVWKSAPTVHF</sequence>
<evidence type="ECO:0000313" key="2">
    <source>
        <dbReference type="EMBL" id="KAK0312404.1"/>
    </source>
</evidence>
<name>A0AAN6J3V8_9PEZI</name>
<evidence type="ECO:0000313" key="3">
    <source>
        <dbReference type="Proteomes" id="UP001168146"/>
    </source>
</evidence>
<protein>
    <recommendedName>
        <fullName evidence="1">Mit1 C-terminal Zn finger 2 domain-containing protein</fullName>
    </recommendedName>
</protein>
<reference evidence="2" key="1">
    <citation type="submission" date="2021-12" db="EMBL/GenBank/DDBJ databases">
        <title>Black yeast isolated from Biological Soil Crust.</title>
        <authorList>
            <person name="Kurbessoian T."/>
        </authorList>
    </citation>
    <scope>NUCLEOTIDE SEQUENCE</scope>
    <source>
        <strain evidence="2">CCFEE 5208</strain>
    </source>
</reference>
<comment type="caution">
    <text evidence="2">The sequence shown here is derived from an EMBL/GenBank/DDBJ whole genome shotgun (WGS) entry which is preliminary data.</text>
</comment>
<accession>A0AAN6J3V8</accession>
<dbReference type="Pfam" id="PF18585">
    <property type="entry name" value="zf-CCCH_6"/>
    <property type="match status" value="1"/>
</dbReference>
<proteinExistence type="predicted"/>
<dbReference type="InterPro" id="IPR040934">
    <property type="entry name" value="Znf-CCCH_6"/>
</dbReference>
<feature type="domain" description="Mit1 C-terminal Zn finger 2" evidence="1">
    <location>
        <begin position="29"/>
        <end position="81"/>
    </location>
</feature>
<dbReference type="AlphaFoldDB" id="A0AAN6J3V8"/>
<organism evidence="2 3">
    <name type="scientific">Friedmanniomyces endolithicus</name>
    <dbReference type="NCBI Taxonomy" id="329885"/>
    <lineage>
        <taxon>Eukaryota</taxon>
        <taxon>Fungi</taxon>
        <taxon>Dikarya</taxon>
        <taxon>Ascomycota</taxon>
        <taxon>Pezizomycotina</taxon>
        <taxon>Dothideomycetes</taxon>
        <taxon>Dothideomycetidae</taxon>
        <taxon>Mycosphaerellales</taxon>
        <taxon>Teratosphaeriaceae</taxon>
        <taxon>Friedmanniomyces</taxon>
    </lineage>
</organism>
<dbReference type="EMBL" id="JASUXU010000064">
    <property type="protein sequence ID" value="KAK0312404.1"/>
    <property type="molecule type" value="Genomic_DNA"/>
</dbReference>
<gene>
    <name evidence="2" type="ORF">LTR82_013874</name>
</gene>
<dbReference type="Proteomes" id="UP001168146">
    <property type="component" value="Unassembled WGS sequence"/>
</dbReference>
<evidence type="ECO:0000259" key="1">
    <source>
        <dbReference type="Pfam" id="PF18585"/>
    </source>
</evidence>